<evidence type="ECO:0000256" key="1">
    <source>
        <dbReference type="SAM" id="MobiDB-lite"/>
    </source>
</evidence>
<evidence type="ECO:0000313" key="2">
    <source>
        <dbReference type="EMBL" id="AHJ13015.1"/>
    </source>
</evidence>
<feature type="region of interest" description="Disordered" evidence="1">
    <location>
        <begin position="90"/>
        <end position="111"/>
    </location>
</feature>
<proteinExistence type="predicted"/>
<dbReference type="AlphaFoldDB" id="A0AA86DZP1"/>
<dbReference type="Proteomes" id="UP000019322">
    <property type="component" value="Chromosome"/>
</dbReference>
<sequence length="111" mass="12043">MVNHKNTIFFLLMALTCFITGCTTKSKVVDGQRYTQTFGSNEWQYAGEAKPVENNSSKPEESVGYVAGQIAGALVTTGAHIITSPIRAVETVSKTDSNSSKTTTEKSENYK</sequence>
<dbReference type="KEGG" id="smul:SMUL_1760"/>
<dbReference type="RefSeq" id="WP_025344886.1">
    <property type="nucleotide sequence ID" value="NZ_CP007201.1"/>
</dbReference>
<name>A0AA86DZP1_SULMK</name>
<feature type="compositionally biased region" description="Low complexity" evidence="1">
    <location>
        <begin position="91"/>
        <end position="102"/>
    </location>
</feature>
<evidence type="ECO:0000313" key="3">
    <source>
        <dbReference type="Proteomes" id="UP000019322"/>
    </source>
</evidence>
<protein>
    <recommendedName>
        <fullName evidence="4">Lipoprotein</fullName>
    </recommendedName>
</protein>
<evidence type="ECO:0008006" key="4">
    <source>
        <dbReference type="Google" id="ProtNLM"/>
    </source>
</evidence>
<dbReference type="PROSITE" id="PS51257">
    <property type="entry name" value="PROKAR_LIPOPROTEIN"/>
    <property type="match status" value="1"/>
</dbReference>
<reference evidence="2 3" key="1">
    <citation type="journal article" date="2014" name="Environ. Microbiol.">
        <title>Insights into organohalide respiration and the versatile catabolism of Sulfurospirillum multivorans gained from comparative genomics and physiological studies.</title>
        <authorList>
            <person name="Goris T."/>
            <person name="Schubert T."/>
            <person name="Gadkari J."/>
            <person name="Wubet T."/>
            <person name="Tarkka M."/>
            <person name="Buscot F."/>
            <person name="Adrian L."/>
            <person name="Diekert G."/>
        </authorList>
    </citation>
    <scope>NUCLEOTIDE SEQUENCE [LARGE SCALE GENOMIC DNA]</scope>
    <source>
        <strain evidence="3">DM 12446 / JCM 15788 / NBRC 109480</strain>
    </source>
</reference>
<gene>
    <name evidence="2" type="ORF">SMUL_1760</name>
</gene>
<organism evidence="2 3">
    <name type="scientific">Sulfurospirillum multivorans (strain DM 12446 / JCM 15788 / NBRC 109480)</name>
    <dbReference type="NCBI Taxonomy" id="1150621"/>
    <lineage>
        <taxon>Bacteria</taxon>
        <taxon>Pseudomonadati</taxon>
        <taxon>Campylobacterota</taxon>
        <taxon>Epsilonproteobacteria</taxon>
        <taxon>Campylobacterales</taxon>
        <taxon>Sulfurospirillaceae</taxon>
        <taxon>Sulfurospirillum</taxon>
    </lineage>
</organism>
<dbReference type="EMBL" id="CP007201">
    <property type="protein sequence ID" value="AHJ13015.1"/>
    <property type="molecule type" value="Genomic_DNA"/>
</dbReference>
<accession>A0AA86DZP1</accession>